<dbReference type="CDD" id="cd00082">
    <property type="entry name" value="HisKA"/>
    <property type="match status" value="1"/>
</dbReference>
<dbReference type="SMART" id="SM00388">
    <property type="entry name" value="HisKA"/>
    <property type="match status" value="1"/>
</dbReference>
<dbReference type="InterPro" id="IPR036890">
    <property type="entry name" value="HATPase_C_sf"/>
</dbReference>
<dbReference type="eggNOG" id="COG0784">
    <property type="taxonomic scope" value="Bacteria"/>
</dbReference>
<dbReference type="PROSITE" id="PS50112">
    <property type="entry name" value="PAS"/>
    <property type="match status" value="1"/>
</dbReference>
<dbReference type="SUPFAM" id="SSF55785">
    <property type="entry name" value="PYP-like sensor domain (PAS domain)"/>
    <property type="match status" value="1"/>
</dbReference>
<dbReference type="Pfam" id="PF02518">
    <property type="entry name" value="HATPase_c"/>
    <property type="match status" value="1"/>
</dbReference>
<evidence type="ECO:0000256" key="6">
    <source>
        <dbReference type="PROSITE-ProRule" id="PRU00169"/>
    </source>
</evidence>
<comment type="catalytic activity">
    <reaction evidence="1">
        <text>ATP + protein L-histidine = ADP + protein N-phospho-L-histidine.</text>
        <dbReference type="EC" id="2.7.13.3"/>
    </reaction>
</comment>
<gene>
    <name evidence="10" type="ordered locus">Ppha_1350</name>
</gene>
<dbReference type="EC" id="2.7.13.3" evidence="2"/>
<dbReference type="Gene3D" id="3.30.565.10">
    <property type="entry name" value="Histidine kinase-like ATPase, C-terminal domain"/>
    <property type="match status" value="1"/>
</dbReference>
<evidence type="ECO:0000259" key="8">
    <source>
        <dbReference type="PROSITE" id="PS50110"/>
    </source>
</evidence>
<dbReference type="PRINTS" id="PR00344">
    <property type="entry name" value="BCTRLSENSOR"/>
</dbReference>
<feature type="domain" description="Response regulatory" evidence="8">
    <location>
        <begin position="579"/>
        <end position="695"/>
    </location>
</feature>
<evidence type="ECO:0000256" key="3">
    <source>
        <dbReference type="ARBA" id="ARBA00022553"/>
    </source>
</evidence>
<dbReference type="Gene3D" id="3.40.50.2300">
    <property type="match status" value="1"/>
</dbReference>
<dbReference type="InterPro" id="IPR036097">
    <property type="entry name" value="HisK_dim/P_sf"/>
</dbReference>
<dbReference type="eggNOG" id="COG4191">
    <property type="taxonomic scope" value="Bacteria"/>
</dbReference>
<dbReference type="SUPFAM" id="SSF52172">
    <property type="entry name" value="CheY-like"/>
    <property type="match status" value="1"/>
</dbReference>
<dbReference type="PANTHER" id="PTHR43065:SF42">
    <property type="entry name" value="TWO-COMPONENT SENSOR PPRA"/>
    <property type="match status" value="1"/>
</dbReference>
<evidence type="ECO:0000313" key="11">
    <source>
        <dbReference type="Proteomes" id="UP000002724"/>
    </source>
</evidence>
<dbReference type="STRING" id="324925.Ppha_1350"/>
<dbReference type="CDD" id="cd00130">
    <property type="entry name" value="PAS"/>
    <property type="match status" value="1"/>
</dbReference>
<dbReference type="GO" id="GO:0000155">
    <property type="term" value="F:phosphorelay sensor kinase activity"/>
    <property type="evidence" value="ECO:0007669"/>
    <property type="project" value="InterPro"/>
</dbReference>
<dbReference type="RefSeq" id="WP_012508105.1">
    <property type="nucleotide sequence ID" value="NC_011060.1"/>
</dbReference>
<keyword evidence="5 10" id="KW-0418">Kinase</keyword>
<dbReference type="NCBIfam" id="TIGR00229">
    <property type="entry name" value="sensory_box"/>
    <property type="match status" value="1"/>
</dbReference>
<evidence type="ECO:0000256" key="1">
    <source>
        <dbReference type="ARBA" id="ARBA00000085"/>
    </source>
</evidence>
<evidence type="ECO:0000256" key="4">
    <source>
        <dbReference type="ARBA" id="ARBA00022679"/>
    </source>
</evidence>
<dbReference type="InterPro" id="IPR029016">
    <property type="entry name" value="GAF-like_dom_sf"/>
</dbReference>
<feature type="domain" description="PAS" evidence="9">
    <location>
        <begin position="24"/>
        <end position="95"/>
    </location>
</feature>
<dbReference type="Gene3D" id="3.30.450.40">
    <property type="match status" value="1"/>
</dbReference>
<dbReference type="EMBL" id="CP001110">
    <property type="protein sequence ID" value="ACF43614.1"/>
    <property type="molecule type" value="Genomic_DNA"/>
</dbReference>
<dbReference type="PANTHER" id="PTHR43065">
    <property type="entry name" value="SENSOR HISTIDINE KINASE"/>
    <property type="match status" value="1"/>
</dbReference>
<sequence>MTVDGDKKKTDTCSFEEERIGVRERAFTKAMVESLPGSFSINDAHGRLVWWNAYHRDEIVGKDESEMSETNAMEVFHPDDRAFALEKMLNVLNFGIEETSEGRVMLRGGPKFQWRMITGKRIIIEDHPFVVAVGIDITERKRFEAIMALRLRLLEMAEHSTAEELLRATLDEAERLTESVIGFFNVITEDQKTFSIRVSSLFRQIKTQLPEGEENAIALDEEEILTDAIRERRSVIDNNYTGSLNCFSAQEPHASFKRILIIPLMRGATVTALLCVGGKSYDYDDDDARTVGVLANLAWDIVSRKRAELSEKKIQEVLLQAQKMELLGQLAGGIAHDFNNMLGIILGNAETAMKREVIEEPLLGNMKAILKASEHSADLCNQLLAFSRKQAVMPIVLDLNSMVERMLTVLRRLMGENISLLWIPERRSTPVKIDPAQMELILGNLCVNSRDAIHDIGAITIKTCRIHVDKSESTAAHPCCKESGDYVMLSVIDNGCGINKKDLPHIFEPFFTTKERRKGAGMGLSTIYGIVKQNHAAIECQSEQGRGTTFNIYLPQHIGYADQEESEQSIVSAGGRKEMILLVEDEPDILNIYKLMLENNGYTVLDAAAPSDALRIASEYKGQIHLLITDVVLPEMNGCDLSKKLESLFPKLKTLFMSGYTTDSINKQVGGELGVNFIQKPFSIDALISAINKIFTLPG</sequence>
<dbReference type="SMART" id="SM00065">
    <property type="entry name" value="GAF"/>
    <property type="match status" value="1"/>
</dbReference>
<dbReference type="PROSITE" id="PS50110">
    <property type="entry name" value="RESPONSE_REGULATORY"/>
    <property type="match status" value="1"/>
</dbReference>
<evidence type="ECO:0000259" key="9">
    <source>
        <dbReference type="PROSITE" id="PS50112"/>
    </source>
</evidence>
<dbReference type="SUPFAM" id="SSF55874">
    <property type="entry name" value="ATPase domain of HSP90 chaperone/DNA topoisomerase II/histidine kinase"/>
    <property type="match status" value="1"/>
</dbReference>
<dbReference type="InterPro" id="IPR035965">
    <property type="entry name" value="PAS-like_dom_sf"/>
</dbReference>
<dbReference type="InterPro" id="IPR003018">
    <property type="entry name" value="GAF"/>
</dbReference>
<dbReference type="InterPro" id="IPR003594">
    <property type="entry name" value="HATPase_dom"/>
</dbReference>
<dbReference type="KEGG" id="pph:Ppha_1350"/>
<dbReference type="SUPFAM" id="SSF47384">
    <property type="entry name" value="Homodimeric domain of signal transducing histidine kinase"/>
    <property type="match status" value="1"/>
</dbReference>
<dbReference type="AlphaFoldDB" id="B4S9R8"/>
<dbReference type="Pfam" id="PF13185">
    <property type="entry name" value="GAF_2"/>
    <property type="match status" value="1"/>
</dbReference>
<dbReference type="Pfam" id="PF00072">
    <property type="entry name" value="Response_reg"/>
    <property type="match status" value="1"/>
</dbReference>
<dbReference type="Proteomes" id="UP000002724">
    <property type="component" value="Chromosome"/>
</dbReference>
<dbReference type="InterPro" id="IPR000014">
    <property type="entry name" value="PAS"/>
</dbReference>
<dbReference type="OrthoDB" id="9783713at2"/>
<evidence type="ECO:0000313" key="10">
    <source>
        <dbReference type="EMBL" id="ACF43614.1"/>
    </source>
</evidence>
<proteinExistence type="predicted"/>
<evidence type="ECO:0000256" key="2">
    <source>
        <dbReference type="ARBA" id="ARBA00012438"/>
    </source>
</evidence>
<protein>
    <recommendedName>
        <fullName evidence="2">histidine kinase</fullName>
        <ecNumber evidence="2">2.7.13.3</ecNumber>
    </recommendedName>
</protein>
<evidence type="ECO:0000259" key="7">
    <source>
        <dbReference type="PROSITE" id="PS50109"/>
    </source>
</evidence>
<dbReference type="Gene3D" id="1.10.287.130">
    <property type="match status" value="1"/>
</dbReference>
<dbReference type="InterPro" id="IPR003661">
    <property type="entry name" value="HisK_dim/P_dom"/>
</dbReference>
<dbReference type="eggNOG" id="COG2203">
    <property type="taxonomic scope" value="Bacteria"/>
</dbReference>
<evidence type="ECO:0000256" key="5">
    <source>
        <dbReference type="ARBA" id="ARBA00022777"/>
    </source>
</evidence>
<dbReference type="SMART" id="SM00448">
    <property type="entry name" value="REC"/>
    <property type="match status" value="1"/>
</dbReference>
<name>B4S9R8_PELPB</name>
<dbReference type="SUPFAM" id="SSF55781">
    <property type="entry name" value="GAF domain-like"/>
    <property type="match status" value="1"/>
</dbReference>
<dbReference type="Gene3D" id="3.30.450.20">
    <property type="entry name" value="PAS domain"/>
    <property type="match status" value="1"/>
</dbReference>
<keyword evidence="11" id="KW-1185">Reference proteome</keyword>
<reference evidence="10 11" key="1">
    <citation type="submission" date="2008-06" db="EMBL/GenBank/DDBJ databases">
        <title>Complete sequence of Pelodictyon phaeoclathratiforme BU-1.</title>
        <authorList>
            <consortium name="US DOE Joint Genome Institute"/>
            <person name="Lucas S."/>
            <person name="Copeland A."/>
            <person name="Lapidus A."/>
            <person name="Glavina del Rio T."/>
            <person name="Dalin E."/>
            <person name="Tice H."/>
            <person name="Bruce D."/>
            <person name="Goodwin L."/>
            <person name="Pitluck S."/>
            <person name="Schmutz J."/>
            <person name="Larimer F."/>
            <person name="Land M."/>
            <person name="Hauser L."/>
            <person name="Kyrpides N."/>
            <person name="Mikhailova N."/>
            <person name="Liu Z."/>
            <person name="Li T."/>
            <person name="Zhao F."/>
            <person name="Overmann J."/>
            <person name="Bryant D.A."/>
            <person name="Richardson P."/>
        </authorList>
    </citation>
    <scope>NUCLEOTIDE SEQUENCE [LARGE SCALE GENOMIC DNA]</scope>
    <source>
        <strain evidence="11">DSM 5477 / BU-1</strain>
    </source>
</reference>
<organism evidence="10 11">
    <name type="scientific">Pelodictyon phaeoclathratiforme (strain DSM 5477 / BU-1)</name>
    <dbReference type="NCBI Taxonomy" id="324925"/>
    <lineage>
        <taxon>Bacteria</taxon>
        <taxon>Pseudomonadati</taxon>
        <taxon>Chlorobiota</taxon>
        <taxon>Chlorobiia</taxon>
        <taxon>Chlorobiales</taxon>
        <taxon>Chlorobiaceae</taxon>
        <taxon>Chlorobium/Pelodictyon group</taxon>
        <taxon>Pelodictyon</taxon>
    </lineage>
</organism>
<keyword evidence="3 6" id="KW-0597">Phosphoprotein</keyword>
<feature type="modified residue" description="4-aspartylphosphate" evidence="6">
    <location>
        <position position="630"/>
    </location>
</feature>
<dbReference type="InterPro" id="IPR011006">
    <property type="entry name" value="CheY-like_superfamily"/>
</dbReference>
<dbReference type="HOGENOM" id="CLU_000445_114_51_10"/>
<dbReference type="InterPro" id="IPR005467">
    <property type="entry name" value="His_kinase_dom"/>
</dbReference>
<keyword evidence="4" id="KW-0808">Transferase</keyword>
<dbReference type="InterPro" id="IPR004358">
    <property type="entry name" value="Sig_transdc_His_kin-like_C"/>
</dbReference>
<feature type="domain" description="Histidine kinase" evidence="7">
    <location>
        <begin position="333"/>
        <end position="558"/>
    </location>
</feature>
<dbReference type="SMART" id="SM00387">
    <property type="entry name" value="HATPase_c"/>
    <property type="match status" value="1"/>
</dbReference>
<accession>B4S9R8</accession>
<dbReference type="PROSITE" id="PS50109">
    <property type="entry name" value="HIS_KIN"/>
    <property type="match status" value="1"/>
</dbReference>
<dbReference type="InterPro" id="IPR001789">
    <property type="entry name" value="Sig_transdc_resp-reg_receiver"/>
</dbReference>